<feature type="signal peptide" evidence="6">
    <location>
        <begin position="1"/>
        <end position="23"/>
    </location>
</feature>
<feature type="compositionally biased region" description="Low complexity" evidence="5">
    <location>
        <begin position="171"/>
        <end position="184"/>
    </location>
</feature>
<dbReference type="SMART" id="SM01117">
    <property type="entry name" value="Cyt-b5"/>
    <property type="match status" value="1"/>
</dbReference>
<dbReference type="PANTHER" id="PTHR46237:SF1">
    <property type="entry name" value="CYTOCHROME B5 REDUCTASE 4"/>
    <property type="match status" value="1"/>
</dbReference>
<evidence type="ECO:0000313" key="9">
    <source>
        <dbReference type="Proteomes" id="UP000624404"/>
    </source>
</evidence>
<dbReference type="AlphaFoldDB" id="A0A8H2VXK3"/>
<dbReference type="GO" id="GO:0020037">
    <property type="term" value="F:heme binding"/>
    <property type="evidence" value="ECO:0007669"/>
    <property type="project" value="UniProtKB-UniRule"/>
</dbReference>
<gene>
    <name evidence="8" type="ORF">SCLTRI_LOCUS5702</name>
</gene>
<dbReference type="Pfam" id="PF00173">
    <property type="entry name" value="Cyt-b5"/>
    <property type="match status" value="1"/>
</dbReference>
<name>A0A8H2VXK3_9HELO</name>
<feature type="domain" description="Cytochrome b5 heme-binding" evidence="7">
    <location>
        <begin position="281"/>
        <end position="334"/>
    </location>
</feature>
<evidence type="ECO:0000256" key="6">
    <source>
        <dbReference type="SAM" id="SignalP"/>
    </source>
</evidence>
<evidence type="ECO:0000256" key="3">
    <source>
        <dbReference type="ARBA" id="ARBA00023004"/>
    </source>
</evidence>
<dbReference type="OrthoDB" id="432299at2759"/>
<dbReference type="PANTHER" id="PTHR46237">
    <property type="entry name" value="CYTOCHROME B5 REDUCTASE 4 FAMILY MEMBER"/>
    <property type="match status" value="1"/>
</dbReference>
<accession>A0A8H2VXK3</accession>
<dbReference type="InterPro" id="IPR036400">
    <property type="entry name" value="Cyt_B5-like_heme/steroid_sf"/>
</dbReference>
<dbReference type="Gene3D" id="3.10.120.10">
    <property type="entry name" value="Cytochrome b5-like heme/steroid binding domain"/>
    <property type="match status" value="1"/>
</dbReference>
<evidence type="ECO:0000256" key="2">
    <source>
        <dbReference type="ARBA" id="ARBA00022723"/>
    </source>
</evidence>
<dbReference type="InterPro" id="IPR001199">
    <property type="entry name" value="Cyt_B5-like_heme/steroid-bd"/>
</dbReference>
<reference evidence="8" key="1">
    <citation type="submission" date="2020-10" db="EMBL/GenBank/DDBJ databases">
        <authorList>
            <person name="Kusch S."/>
        </authorList>
    </citation>
    <scope>NUCLEOTIDE SEQUENCE</scope>
    <source>
        <strain evidence="8">SwB9</strain>
    </source>
</reference>
<dbReference type="InterPro" id="IPR051872">
    <property type="entry name" value="Cytochrome_b5/Flavoprotein_Rdt"/>
</dbReference>
<keyword evidence="1 4" id="KW-0349">Heme</keyword>
<feature type="chain" id="PRO_5034119239" evidence="6">
    <location>
        <begin position="24"/>
        <end position="342"/>
    </location>
</feature>
<feature type="compositionally biased region" description="Basic and acidic residues" evidence="5">
    <location>
        <begin position="40"/>
        <end position="71"/>
    </location>
</feature>
<evidence type="ECO:0000256" key="5">
    <source>
        <dbReference type="SAM" id="MobiDB-lite"/>
    </source>
</evidence>
<comment type="similarity">
    <text evidence="4">Belongs to the cytochrome b5 family.</text>
</comment>
<evidence type="ECO:0000256" key="4">
    <source>
        <dbReference type="RuleBase" id="RU362121"/>
    </source>
</evidence>
<dbReference type="PROSITE" id="PS00191">
    <property type="entry name" value="CYTOCHROME_B5_1"/>
    <property type="match status" value="1"/>
</dbReference>
<keyword evidence="6" id="KW-0732">Signal</keyword>
<dbReference type="GO" id="GO:0005737">
    <property type="term" value="C:cytoplasm"/>
    <property type="evidence" value="ECO:0007669"/>
    <property type="project" value="TreeGrafter"/>
</dbReference>
<dbReference type="Proteomes" id="UP000624404">
    <property type="component" value="Unassembled WGS sequence"/>
</dbReference>
<dbReference type="GO" id="GO:0004128">
    <property type="term" value="F:cytochrome-b5 reductase activity, acting on NAD(P)H"/>
    <property type="evidence" value="ECO:0007669"/>
    <property type="project" value="TreeGrafter"/>
</dbReference>
<evidence type="ECO:0000256" key="1">
    <source>
        <dbReference type="ARBA" id="ARBA00022617"/>
    </source>
</evidence>
<protein>
    <submittedName>
        <fullName evidence="8">Fb493716-3ba4-4861-9a52-d995629728ba-CDS</fullName>
    </submittedName>
</protein>
<dbReference type="PROSITE" id="PS50255">
    <property type="entry name" value="CYTOCHROME_B5_2"/>
    <property type="match status" value="1"/>
</dbReference>
<organism evidence="8 9">
    <name type="scientific">Sclerotinia trifoliorum</name>
    <dbReference type="NCBI Taxonomy" id="28548"/>
    <lineage>
        <taxon>Eukaryota</taxon>
        <taxon>Fungi</taxon>
        <taxon>Dikarya</taxon>
        <taxon>Ascomycota</taxon>
        <taxon>Pezizomycotina</taxon>
        <taxon>Leotiomycetes</taxon>
        <taxon>Helotiales</taxon>
        <taxon>Sclerotiniaceae</taxon>
        <taxon>Sclerotinia</taxon>
    </lineage>
</organism>
<evidence type="ECO:0000259" key="7">
    <source>
        <dbReference type="PROSITE" id="PS50255"/>
    </source>
</evidence>
<keyword evidence="9" id="KW-1185">Reference proteome</keyword>
<keyword evidence="3 4" id="KW-0408">Iron</keyword>
<proteinExistence type="inferred from homology"/>
<feature type="region of interest" description="Disordered" evidence="5">
    <location>
        <begin position="112"/>
        <end position="244"/>
    </location>
</feature>
<dbReference type="InterPro" id="IPR018506">
    <property type="entry name" value="Cyt_B5_heme-BS"/>
</dbReference>
<feature type="region of interest" description="Disordered" evidence="5">
    <location>
        <begin position="39"/>
        <end position="100"/>
    </location>
</feature>
<sequence>MVLLGLGLLIASVSFLCYRHSPAEWWGFLERLRPVTGTRDAGKREDVGSGGRGGDEEMKKDRGRGGGEDSSRPLSNEATTSENEENGENAKMERSTDAPSMHITEPLQDATIIGSKSMPPPILPPPSKAALDRAAMPPPPPPLFKKPAHPNKTPSSPTTPRAPPSPNTNILSPSTPLSPLPAASRRTINPTTKRPPNFSRRSSRVPPQPFPPQPHTHLLTHRPIPRATPTHTSIPTKPRKKVLLTPNHSPLDWARLTTSPNSNLRGLPPSTPYLRVPPSLLKQFTGRKGKDAWTVLGGKVYNITPYLPYHPGGEPELMKCAGRDGTRLFGEVHPWGMNKNRL</sequence>
<feature type="compositionally biased region" description="Pro residues" evidence="5">
    <location>
        <begin position="118"/>
        <end position="127"/>
    </location>
</feature>
<dbReference type="EMBL" id="CAJHIA010000017">
    <property type="protein sequence ID" value="CAD6445986.1"/>
    <property type="molecule type" value="Genomic_DNA"/>
</dbReference>
<comment type="caution">
    <text evidence="8">The sequence shown here is derived from an EMBL/GenBank/DDBJ whole genome shotgun (WGS) entry which is preliminary data.</text>
</comment>
<dbReference type="SUPFAM" id="SSF55856">
    <property type="entry name" value="Cytochrome b5-like heme/steroid binding domain"/>
    <property type="match status" value="1"/>
</dbReference>
<dbReference type="GO" id="GO:0046872">
    <property type="term" value="F:metal ion binding"/>
    <property type="evidence" value="ECO:0007669"/>
    <property type="project" value="UniProtKB-UniRule"/>
</dbReference>
<keyword evidence="2 4" id="KW-0479">Metal-binding</keyword>
<evidence type="ECO:0000313" key="8">
    <source>
        <dbReference type="EMBL" id="CAD6445986.1"/>
    </source>
</evidence>